<gene>
    <name evidence="1" type="ORF">LCGC14_0433430</name>
</gene>
<name>A0A0F9VWR5_9ZZZZ</name>
<sequence length="297" mass="30540">MSSSTVSSITKPLSLIGGILLLSGCVFHISPSVASVKQTQQLSLPSNNLEYLNVLSGAGSLEIKGSKTATSISVDATIYTADIEDEYELTLEQDGKQAKLVAQNKSRNGISFYNGQSPHIDLVVTVPSNLNLDIDDGSGDILINAMQSNIDVKDGSGDLTISGAKNLTVDDGSGEVNFENIAGNLELTDGSGSIHVNNVSGNATIDDGSGEMHVSNISGSLNVEDGSGDIVISHISGAVNVDDNSGDLLIEHIGSNVTIEDGSGNIRVNHAKGLTITESGSGDVSIDNISGSVKVAD</sequence>
<evidence type="ECO:0008006" key="2">
    <source>
        <dbReference type="Google" id="ProtNLM"/>
    </source>
</evidence>
<dbReference type="EMBL" id="LAZR01000409">
    <property type="protein sequence ID" value="KKN70178.1"/>
    <property type="molecule type" value="Genomic_DNA"/>
</dbReference>
<accession>A0A0F9VWR5</accession>
<organism evidence="1">
    <name type="scientific">marine sediment metagenome</name>
    <dbReference type="NCBI Taxonomy" id="412755"/>
    <lineage>
        <taxon>unclassified sequences</taxon>
        <taxon>metagenomes</taxon>
        <taxon>ecological metagenomes</taxon>
    </lineage>
</organism>
<protein>
    <recommendedName>
        <fullName evidence="2">Adhesin domain-containing protein</fullName>
    </recommendedName>
</protein>
<evidence type="ECO:0000313" key="1">
    <source>
        <dbReference type="EMBL" id="KKN70178.1"/>
    </source>
</evidence>
<proteinExistence type="predicted"/>
<dbReference type="AlphaFoldDB" id="A0A0F9VWR5"/>
<comment type="caution">
    <text evidence="1">The sequence shown here is derived from an EMBL/GenBank/DDBJ whole genome shotgun (WGS) entry which is preliminary data.</text>
</comment>
<reference evidence="1" key="1">
    <citation type="journal article" date="2015" name="Nature">
        <title>Complex archaea that bridge the gap between prokaryotes and eukaryotes.</title>
        <authorList>
            <person name="Spang A."/>
            <person name="Saw J.H."/>
            <person name="Jorgensen S.L."/>
            <person name="Zaremba-Niedzwiedzka K."/>
            <person name="Martijn J."/>
            <person name="Lind A.E."/>
            <person name="van Eijk R."/>
            <person name="Schleper C."/>
            <person name="Guy L."/>
            <person name="Ettema T.J."/>
        </authorList>
    </citation>
    <scope>NUCLEOTIDE SEQUENCE</scope>
</reference>